<dbReference type="InterPro" id="IPR036864">
    <property type="entry name" value="Zn2-C6_fun-type_DNA-bd_sf"/>
</dbReference>
<dbReference type="InterPro" id="IPR052202">
    <property type="entry name" value="Yeast_MetPath_Reg"/>
</dbReference>
<evidence type="ECO:0000256" key="3">
    <source>
        <dbReference type="ARBA" id="ARBA00022833"/>
    </source>
</evidence>
<dbReference type="GO" id="GO:0045944">
    <property type="term" value="P:positive regulation of transcription by RNA polymerase II"/>
    <property type="evidence" value="ECO:0007669"/>
    <property type="project" value="TreeGrafter"/>
</dbReference>
<dbReference type="AlphaFoldDB" id="A0A9X0B505"/>
<dbReference type="GO" id="GO:0008270">
    <property type="term" value="F:zinc ion binding"/>
    <property type="evidence" value="ECO:0007669"/>
    <property type="project" value="InterPro"/>
</dbReference>
<dbReference type="EMBL" id="JAPZBU010000009">
    <property type="protein sequence ID" value="KAJ5388414.1"/>
    <property type="molecule type" value="Genomic_DNA"/>
</dbReference>
<keyword evidence="7" id="KW-0539">Nucleus</keyword>
<name>A0A9X0B505_9EURO</name>
<dbReference type="PANTHER" id="PTHR47782">
    <property type="entry name" value="ZN(II)2CYS6 TRANSCRIPTION FACTOR (EUROFUNG)-RELATED"/>
    <property type="match status" value="1"/>
</dbReference>
<dbReference type="CDD" id="cd12148">
    <property type="entry name" value="fungal_TF_MHR"/>
    <property type="match status" value="1"/>
</dbReference>
<reference evidence="9" key="1">
    <citation type="submission" date="2022-12" db="EMBL/GenBank/DDBJ databases">
        <authorList>
            <person name="Petersen C."/>
        </authorList>
    </citation>
    <scope>NUCLEOTIDE SEQUENCE</scope>
    <source>
        <strain evidence="9">IBT 29677</strain>
    </source>
</reference>
<dbReference type="InterPro" id="IPR001138">
    <property type="entry name" value="Zn2Cys6_DnaBD"/>
</dbReference>
<dbReference type="Pfam" id="PF00172">
    <property type="entry name" value="Zn_clus"/>
    <property type="match status" value="1"/>
</dbReference>
<organism evidence="9 10">
    <name type="scientific">Penicillium cosmopolitanum</name>
    <dbReference type="NCBI Taxonomy" id="1131564"/>
    <lineage>
        <taxon>Eukaryota</taxon>
        <taxon>Fungi</taxon>
        <taxon>Dikarya</taxon>
        <taxon>Ascomycota</taxon>
        <taxon>Pezizomycotina</taxon>
        <taxon>Eurotiomycetes</taxon>
        <taxon>Eurotiomycetidae</taxon>
        <taxon>Eurotiales</taxon>
        <taxon>Aspergillaceae</taxon>
        <taxon>Penicillium</taxon>
    </lineage>
</organism>
<evidence type="ECO:0000256" key="2">
    <source>
        <dbReference type="ARBA" id="ARBA00022723"/>
    </source>
</evidence>
<evidence type="ECO:0000256" key="4">
    <source>
        <dbReference type="ARBA" id="ARBA00023015"/>
    </source>
</evidence>
<proteinExistence type="predicted"/>
<evidence type="ECO:0000256" key="6">
    <source>
        <dbReference type="ARBA" id="ARBA00023163"/>
    </source>
</evidence>
<evidence type="ECO:0000256" key="1">
    <source>
        <dbReference type="ARBA" id="ARBA00004123"/>
    </source>
</evidence>
<dbReference type="Proteomes" id="UP001147747">
    <property type="component" value="Unassembled WGS sequence"/>
</dbReference>
<sequence length="593" mass="68129">MSRPFKQRDIACARCFRLKRKCDHAKPTCGECYRKGAECLPARSRRSGDSVTIPVAYLKELERRVAELEDTSRIAGSHVELRDASVQTDFQDGSIGEEYTTHAIEDRALVPSPTPQSLFRQSPFSPIDFANIFGQVNEDNLDFLHLDKGPTYPILGDDTLWLTELYTNVYFSVAHREWPFLNESTWKNWHREEGLQDHEEWRCFFFEDELYSSAMNYYPHVVGNTSMILQVQASLLLIIYAFHCPSSDEIATGVSSIMPFCITAMTEMRKYMRVNQGDKTLSASGEASVENMFITCYMLNEIVASGWDRPVSAAYQAVDDDLSRLGDSVQPPVQTHPAISHLFRLRKIQTNIRRSLESSRWQFSEDKSAFSSSLKSALDLWRQDIPRYGTDEVSCGYNHPSWMTKLYDYSILILMEEKSSFLDQDGTEDIFSAVVEVCLKFRHFQEEGHVMCFTWSALVFQFRASIMLLYLIWATRPIVDSPSFQQGPRSYDSPEAIEACTKNLRCFADRWDDAVPYSKVFEFLHQKVLWHTGGDSTANKTLALGEAESYLQQLKDKYLHRAILGMIEDIMYGGFVRYEEISDDYMTELACEV</sequence>
<comment type="subcellular location">
    <subcellularLocation>
        <location evidence="1">Nucleus</location>
    </subcellularLocation>
</comment>
<accession>A0A9X0B505</accession>
<dbReference type="OrthoDB" id="27934at2759"/>
<keyword evidence="6" id="KW-0804">Transcription</keyword>
<dbReference type="Gene3D" id="4.10.240.10">
    <property type="entry name" value="Zn(2)-C6 fungal-type DNA-binding domain"/>
    <property type="match status" value="1"/>
</dbReference>
<evidence type="ECO:0000313" key="9">
    <source>
        <dbReference type="EMBL" id="KAJ5388414.1"/>
    </source>
</evidence>
<keyword evidence="2" id="KW-0479">Metal-binding</keyword>
<comment type="caution">
    <text evidence="9">The sequence shown here is derived from an EMBL/GenBank/DDBJ whole genome shotgun (WGS) entry which is preliminary data.</text>
</comment>
<dbReference type="PANTHER" id="PTHR47782:SF12">
    <property type="entry name" value="ZN(II)2CYS6 TRANSCRIPTION FACTOR (EUROFUNG)"/>
    <property type="match status" value="1"/>
</dbReference>
<evidence type="ECO:0000313" key="10">
    <source>
        <dbReference type="Proteomes" id="UP001147747"/>
    </source>
</evidence>
<keyword evidence="4" id="KW-0805">Transcription regulation</keyword>
<feature type="domain" description="Zn(2)-C6 fungal-type" evidence="8">
    <location>
        <begin position="11"/>
        <end position="39"/>
    </location>
</feature>
<gene>
    <name evidence="9" type="ORF">N7509_010955</name>
</gene>
<dbReference type="GO" id="GO:0005634">
    <property type="term" value="C:nucleus"/>
    <property type="evidence" value="ECO:0007669"/>
    <property type="project" value="UniProtKB-SubCell"/>
</dbReference>
<reference evidence="9" key="2">
    <citation type="journal article" date="2023" name="IMA Fungus">
        <title>Comparative genomic study of the Penicillium genus elucidates a diverse pangenome and 15 lateral gene transfer events.</title>
        <authorList>
            <person name="Petersen C."/>
            <person name="Sorensen T."/>
            <person name="Nielsen M.R."/>
            <person name="Sondergaard T.E."/>
            <person name="Sorensen J.L."/>
            <person name="Fitzpatrick D.A."/>
            <person name="Frisvad J.C."/>
            <person name="Nielsen K.L."/>
        </authorList>
    </citation>
    <scope>NUCLEOTIDE SEQUENCE</scope>
    <source>
        <strain evidence="9">IBT 29677</strain>
    </source>
</reference>
<evidence type="ECO:0000259" key="8">
    <source>
        <dbReference type="PROSITE" id="PS50048"/>
    </source>
</evidence>
<dbReference type="RefSeq" id="XP_056486212.1">
    <property type="nucleotide sequence ID" value="XM_056635592.1"/>
</dbReference>
<protein>
    <recommendedName>
        <fullName evidence="8">Zn(2)-C6 fungal-type domain-containing protein</fullName>
    </recommendedName>
</protein>
<dbReference type="GO" id="GO:0043565">
    <property type="term" value="F:sequence-specific DNA binding"/>
    <property type="evidence" value="ECO:0007669"/>
    <property type="project" value="TreeGrafter"/>
</dbReference>
<dbReference type="GO" id="GO:0000981">
    <property type="term" value="F:DNA-binding transcription factor activity, RNA polymerase II-specific"/>
    <property type="evidence" value="ECO:0007669"/>
    <property type="project" value="InterPro"/>
</dbReference>
<dbReference type="CDD" id="cd00067">
    <property type="entry name" value="GAL4"/>
    <property type="match status" value="1"/>
</dbReference>
<evidence type="ECO:0000256" key="7">
    <source>
        <dbReference type="ARBA" id="ARBA00023242"/>
    </source>
</evidence>
<evidence type="ECO:0000256" key="5">
    <source>
        <dbReference type="ARBA" id="ARBA00023125"/>
    </source>
</evidence>
<dbReference type="SUPFAM" id="SSF57701">
    <property type="entry name" value="Zn2/Cys6 DNA-binding domain"/>
    <property type="match status" value="1"/>
</dbReference>
<keyword evidence="10" id="KW-1185">Reference proteome</keyword>
<dbReference type="PROSITE" id="PS50048">
    <property type="entry name" value="ZN2_CY6_FUNGAL_2"/>
    <property type="match status" value="1"/>
</dbReference>
<keyword evidence="3" id="KW-0862">Zinc</keyword>
<keyword evidence="5" id="KW-0238">DNA-binding</keyword>
<dbReference type="GeneID" id="81374572"/>